<feature type="non-terminal residue" evidence="2">
    <location>
        <position position="1"/>
    </location>
</feature>
<gene>
    <name evidence="2" type="ORF">HYDPIDRAFT_27753</name>
</gene>
<feature type="compositionally biased region" description="Low complexity" evidence="1">
    <location>
        <begin position="229"/>
        <end position="239"/>
    </location>
</feature>
<dbReference type="Proteomes" id="UP000053820">
    <property type="component" value="Unassembled WGS sequence"/>
</dbReference>
<organism evidence="2 3">
    <name type="scientific">Hydnomerulius pinastri MD-312</name>
    <dbReference type="NCBI Taxonomy" id="994086"/>
    <lineage>
        <taxon>Eukaryota</taxon>
        <taxon>Fungi</taxon>
        <taxon>Dikarya</taxon>
        <taxon>Basidiomycota</taxon>
        <taxon>Agaricomycotina</taxon>
        <taxon>Agaricomycetes</taxon>
        <taxon>Agaricomycetidae</taxon>
        <taxon>Boletales</taxon>
        <taxon>Boletales incertae sedis</taxon>
        <taxon>Leucogyrophana</taxon>
    </lineage>
</organism>
<feature type="region of interest" description="Disordered" evidence="1">
    <location>
        <begin position="379"/>
        <end position="450"/>
    </location>
</feature>
<feature type="compositionally biased region" description="Basic residues" evidence="1">
    <location>
        <begin position="385"/>
        <end position="407"/>
    </location>
</feature>
<evidence type="ECO:0000313" key="2">
    <source>
        <dbReference type="EMBL" id="KIJ65020.1"/>
    </source>
</evidence>
<reference evidence="2 3" key="1">
    <citation type="submission" date="2014-04" db="EMBL/GenBank/DDBJ databases">
        <title>Evolutionary Origins and Diversification of the Mycorrhizal Mutualists.</title>
        <authorList>
            <consortium name="DOE Joint Genome Institute"/>
            <consortium name="Mycorrhizal Genomics Consortium"/>
            <person name="Kohler A."/>
            <person name="Kuo A."/>
            <person name="Nagy L.G."/>
            <person name="Floudas D."/>
            <person name="Copeland A."/>
            <person name="Barry K.W."/>
            <person name="Cichocki N."/>
            <person name="Veneault-Fourrey C."/>
            <person name="LaButti K."/>
            <person name="Lindquist E.A."/>
            <person name="Lipzen A."/>
            <person name="Lundell T."/>
            <person name="Morin E."/>
            <person name="Murat C."/>
            <person name="Riley R."/>
            <person name="Ohm R."/>
            <person name="Sun H."/>
            <person name="Tunlid A."/>
            <person name="Henrissat B."/>
            <person name="Grigoriev I.V."/>
            <person name="Hibbett D.S."/>
            <person name="Martin F."/>
        </authorList>
    </citation>
    <scope>NUCLEOTIDE SEQUENCE [LARGE SCALE GENOMIC DNA]</scope>
    <source>
        <strain evidence="2 3">MD-312</strain>
    </source>
</reference>
<feature type="compositionally biased region" description="Pro residues" evidence="1">
    <location>
        <begin position="12"/>
        <end position="21"/>
    </location>
</feature>
<dbReference type="EMBL" id="KN839844">
    <property type="protein sequence ID" value="KIJ65020.1"/>
    <property type="molecule type" value="Genomic_DNA"/>
</dbReference>
<feature type="region of interest" description="Disordered" evidence="1">
    <location>
        <begin position="95"/>
        <end position="192"/>
    </location>
</feature>
<feature type="non-terminal residue" evidence="2">
    <location>
        <position position="522"/>
    </location>
</feature>
<feature type="region of interest" description="Disordered" evidence="1">
    <location>
        <begin position="209"/>
        <end position="239"/>
    </location>
</feature>
<proteinExistence type="predicted"/>
<protein>
    <submittedName>
        <fullName evidence="2">Uncharacterized protein</fullName>
    </submittedName>
</protein>
<dbReference type="HOGENOM" id="CLU_522319_0_0_1"/>
<feature type="compositionally biased region" description="Basic residues" evidence="1">
    <location>
        <begin position="71"/>
        <end position="80"/>
    </location>
</feature>
<evidence type="ECO:0000313" key="3">
    <source>
        <dbReference type="Proteomes" id="UP000053820"/>
    </source>
</evidence>
<accession>A0A0C9W234</accession>
<keyword evidence="3" id="KW-1185">Reference proteome</keyword>
<dbReference type="AlphaFoldDB" id="A0A0C9W234"/>
<dbReference type="OrthoDB" id="2626014at2759"/>
<name>A0A0C9W234_9AGAM</name>
<feature type="compositionally biased region" description="Polar residues" evidence="1">
    <location>
        <begin position="95"/>
        <end position="107"/>
    </location>
</feature>
<evidence type="ECO:0000256" key="1">
    <source>
        <dbReference type="SAM" id="MobiDB-lite"/>
    </source>
</evidence>
<feature type="region of interest" description="Disordered" evidence="1">
    <location>
        <begin position="1"/>
        <end position="80"/>
    </location>
</feature>
<sequence length="522" mass="56334">SAYGASITTDAPTPPPDPPQPTSSAFDSDPFSGDLTLDTDKESFIESGTKLEPTSVRVLPTDTEKSSVKPTKPRRKFTGSLKRIKSLSQLLRDSFASHTVDASSIETIRSKKRRTRKRDFDSESLSSGPATPPVPQLPLNPTHPSSLSLAADDAESDRSSPTASISSLPEETTPPPLPVPPPSKKHSAPASFGHIASSVTHYEFVNPSELTASPSPLAGSSLVNSSARSSFLPPSPSWLSRNVHNLDPTDTSINFPPSRISALSDSDHLRVPEIGTYYTSALFAPDSPRPLHVPVPVLPVPPPQSRQFAASPCRPTLQRLVTDIYPASPVSDADSFVTSPTPPESTLYSPISSITPTTAFASANPSPSPQFHRRLSNISQISVERHRHSISRLKRSRTASPRPRRQQSLRETKSSVNPLFKDLSSRNQLSNGPKFPLVKAPPSPVTCDNSSDDRTIFIPPHKPAESALTKQSPLPKDLALLLEAFFIQSGIFNSFAQPNMDFTGKNIEAVDFGGEVDYSGHQ</sequence>
<feature type="compositionally biased region" description="Pro residues" evidence="1">
    <location>
        <begin position="172"/>
        <end position="182"/>
    </location>
</feature>